<protein>
    <recommendedName>
        <fullName evidence="4">RNA 2-O ribose methyltransferase substrate binding domain-containing protein</fullName>
    </recommendedName>
</protein>
<dbReference type="Gene3D" id="3.30.1330.30">
    <property type="match status" value="1"/>
</dbReference>
<dbReference type="OrthoDB" id="9794400at2"/>
<feature type="domain" description="RNA 2-O ribose methyltransferase substrate binding" evidence="4">
    <location>
        <begin position="35"/>
        <end position="110"/>
    </location>
</feature>
<dbReference type="SUPFAM" id="SSF75217">
    <property type="entry name" value="alpha/beta knot"/>
    <property type="match status" value="1"/>
</dbReference>
<name>A0A1Y2STX2_9BIFI</name>
<dbReference type="InterPro" id="IPR029026">
    <property type="entry name" value="tRNA_m1G_MTases_N"/>
</dbReference>
<evidence type="ECO:0000259" key="4">
    <source>
        <dbReference type="SMART" id="SM00967"/>
    </source>
</evidence>
<dbReference type="InterPro" id="IPR029028">
    <property type="entry name" value="Alpha/beta_knot_MTases"/>
</dbReference>
<comment type="caution">
    <text evidence="5">The sequence shown here is derived from an EMBL/GenBank/DDBJ whole genome shotgun (WGS) entry which is preliminary data.</text>
</comment>
<dbReference type="GO" id="GO:0008173">
    <property type="term" value="F:RNA methyltransferase activity"/>
    <property type="evidence" value="ECO:0007669"/>
    <property type="project" value="InterPro"/>
</dbReference>
<dbReference type="Proteomes" id="UP000243540">
    <property type="component" value="Unassembled WGS sequence"/>
</dbReference>
<evidence type="ECO:0000313" key="6">
    <source>
        <dbReference type="Proteomes" id="UP000243540"/>
    </source>
</evidence>
<dbReference type="PANTHER" id="PTHR43191:SF2">
    <property type="entry name" value="RRNA METHYLTRANSFERASE 3, MITOCHONDRIAL"/>
    <property type="match status" value="1"/>
</dbReference>
<dbReference type="InterPro" id="IPR001537">
    <property type="entry name" value="SpoU_MeTrfase"/>
</dbReference>
<reference evidence="5 6" key="1">
    <citation type="submission" date="2017-04" db="EMBL/GenBank/DDBJ databases">
        <title>Draft genome sequences of Alloscardovia macacae UMA81211 and UMA81212 isolated from the feces of a rhesus macaque (Macaca mulatta).</title>
        <authorList>
            <person name="Albert K."/>
            <person name="Sela D.A."/>
        </authorList>
    </citation>
    <scope>NUCLEOTIDE SEQUENCE [LARGE SCALE GENOMIC DNA]</scope>
    <source>
        <strain evidence="5 6">UMA81212</strain>
    </source>
</reference>
<dbReference type="InterPro" id="IPR013123">
    <property type="entry name" value="SpoU_subst-bd"/>
</dbReference>
<dbReference type="GO" id="GO:0003723">
    <property type="term" value="F:RNA binding"/>
    <property type="evidence" value="ECO:0007669"/>
    <property type="project" value="InterPro"/>
</dbReference>
<dbReference type="InterPro" id="IPR029064">
    <property type="entry name" value="Ribosomal_eL30-like_sf"/>
</dbReference>
<evidence type="ECO:0000313" key="5">
    <source>
        <dbReference type="EMBL" id="OTA29973.1"/>
    </source>
</evidence>
<dbReference type="STRING" id="1160091.B9T39_00990"/>
<evidence type="ECO:0000256" key="2">
    <source>
        <dbReference type="ARBA" id="ARBA00022603"/>
    </source>
</evidence>
<keyword evidence="3" id="KW-0808">Transferase</keyword>
<dbReference type="InterPro" id="IPR051259">
    <property type="entry name" value="rRNA_Methyltransferase"/>
</dbReference>
<dbReference type="CDD" id="cd18095">
    <property type="entry name" value="SpoU-like_rRNA-MTase"/>
    <property type="match status" value="1"/>
</dbReference>
<evidence type="ECO:0000256" key="1">
    <source>
        <dbReference type="ARBA" id="ARBA00007228"/>
    </source>
</evidence>
<dbReference type="GO" id="GO:0006396">
    <property type="term" value="P:RNA processing"/>
    <property type="evidence" value="ECO:0007669"/>
    <property type="project" value="InterPro"/>
</dbReference>
<dbReference type="PANTHER" id="PTHR43191">
    <property type="entry name" value="RRNA METHYLTRANSFERASE 3"/>
    <property type="match status" value="1"/>
</dbReference>
<dbReference type="SMART" id="SM00967">
    <property type="entry name" value="SpoU_sub_bind"/>
    <property type="match status" value="1"/>
</dbReference>
<dbReference type="Gene3D" id="3.40.1280.10">
    <property type="match status" value="1"/>
</dbReference>
<keyword evidence="2" id="KW-0489">Methyltransferase</keyword>
<organism evidence="5 6">
    <name type="scientific">Alloscardovia macacae</name>
    <dbReference type="NCBI Taxonomy" id="1160091"/>
    <lineage>
        <taxon>Bacteria</taxon>
        <taxon>Bacillati</taxon>
        <taxon>Actinomycetota</taxon>
        <taxon>Actinomycetes</taxon>
        <taxon>Bifidobacteriales</taxon>
        <taxon>Bifidobacteriaceae</taxon>
        <taxon>Alloscardovia</taxon>
    </lineage>
</organism>
<dbReference type="SUPFAM" id="SSF55315">
    <property type="entry name" value="L30e-like"/>
    <property type="match status" value="1"/>
</dbReference>
<dbReference type="GO" id="GO:0005737">
    <property type="term" value="C:cytoplasm"/>
    <property type="evidence" value="ECO:0007669"/>
    <property type="project" value="UniProtKB-ARBA"/>
</dbReference>
<dbReference type="GO" id="GO:0032259">
    <property type="term" value="P:methylation"/>
    <property type="evidence" value="ECO:0007669"/>
    <property type="project" value="UniProtKB-KW"/>
</dbReference>
<comment type="similarity">
    <text evidence="1">Belongs to the class IV-like SAM-binding methyltransferase superfamily. RNA methyltransferase TrmH family.</text>
</comment>
<dbReference type="AlphaFoldDB" id="A0A1Y2STX2"/>
<dbReference type="EMBL" id="NEKC01000002">
    <property type="protein sequence ID" value="OTA29973.1"/>
    <property type="molecule type" value="Genomic_DNA"/>
</dbReference>
<dbReference type="Pfam" id="PF22435">
    <property type="entry name" value="MRM3-like_sub_bind"/>
    <property type="match status" value="1"/>
</dbReference>
<sequence>MPLQNEVMDNPRATRVRHVAELSARKARKKTGLFLVEGPQSVRELIRFAPSDVRDLYIHEQYEDAPVLKDLADEAMLAGIYVHKATDEVLLAMSKDCQGIVAVARAEAVERDPEDFYVKNGSLVAACWQLRDPGNAGTIIRAADAAGCGAVVLVGDCVDVLNPKVIRSTAGSLFHVPVVSMSEEQFFEWCERIQAVLTAADVYGTTHTQVMELNTVLDQTDFRRSQVVLFGNEARGLEPELVDACNRAAVIPLYGQAESLNVAMSASILLYAFALRAHA</sequence>
<evidence type="ECO:0000256" key="3">
    <source>
        <dbReference type="ARBA" id="ARBA00022679"/>
    </source>
</evidence>
<gene>
    <name evidence="5" type="ORF">B9T39_00990</name>
</gene>
<dbReference type="Pfam" id="PF00588">
    <property type="entry name" value="SpoU_methylase"/>
    <property type="match status" value="1"/>
</dbReference>
<dbReference type="InterPro" id="IPR053888">
    <property type="entry name" value="MRM3-like_sub_bind"/>
</dbReference>
<dbReference type="RefSeq" id="WP_086105968.1">
    <property type="nucleotide sequence ID" value="NZ_NEKB01000012.1"/>
</dbReference>
<proteinExistence type="inferred from homology"/>
<accession>A0A1Y2STX2</accession>